<protein>
    <submittedName>
        <fullName evidence="1">Uncharacterized protein</fullName>
    </submittedName>
</protein>
<dbReference type="AlphaFoldDB" id="A0AAE0XSS7"/>
<dbReference type="EMBL" id="JAWDGP010007676">
    <property type="protein sequence ID" value="KAK3709043.1"/>
    <property type="molecule type" value="Genomic_DNA"/>
</dbReference>
<accession>A0AAE0XSS7</accession>
<gene>
    <name evidence="1" type="ORF">RRG08_055204</name>
</gene>
<proteinExistence type="predicted"/>
<comment type="caution">
    <text evidence="1">The sequence shown here is derived from an EMBL/GenBank/DDBJ whole genome shotgun (WGS) entry which is preliminary data.</text>
</comment>
<reference evidence="1" key="1">
    <citation type="journal article" date="2023" name="G3 (Bethesda)">
        <title>A reference genome for the long-term kleptoplast-retaining sea slug Elysia crispata morphotype clarki.</title>
        <authorList>
            <person name="Eastman K.E."/>
            <person name="Pendleton A.L."/>
            <person name="Shaikh M.A."/>
            <person name="Suttiyut T."/>
            <person name="Ogas R."/>
            <person name="Tomko P."/>
            <person name="Gavelis G."/>
            <person name="Widhalm J.R."/>
            <person name="Wisecaver J.H."/>
        </authorList>
    </citation>
    <scope>NUCLEOTIDE SEQUENCE</scope>
    <source>
        <strain evidence="1">ECLA1</strain>
    </source>
</reference>
<evidence type="ECO:0000313" key="2">
    <source>
        <dbReference type="Proteomes" id="UP001283361"/>
    </source>
</evidence>
<sequence length="276" mass="31592">MDVNNDRKRKEELQLTPIMAQDMALYFRKLGTFETAEVAEVATFMRTVANSLPFIKHVYRDDIAKRWTISKADICDRYHHLANNQYRIGGPRVVAEFNESLIAKPKKNIGRVVEQRWNFGGVRPASGRGFKRQSCCGFVLDELYESPASSRTNTTKKTISAPLPAQRCSWVFQHLQEGVWDRCPKAVFVGRDRLEIAVFDATIVYNEGGSGRLDVFRKLGLSVGRFQKQGFRDLDLRRVKSAENQEKTVTKQKRARKTIRNAEEDFGDDDYEAGAF</sequence>
<dbReference type="Proteomes" id="UP001283361">
    <property type="component" value="Unassembled WGS sequence"/>
</dbReference>
<name>A0AAE0XSS7_9GAST</name>
<organism evidence="1 2">
    <name type="scientific">Elysia crispata</name>
    <name type="common">lettuce slug</name>
    <dbReference type="NCBI Taxonomy" id="231223"/>
    <lineage>
        <taxon>Eukaryota</taxon>
        <taxon>Metazoa</taxon>
        <taxon>Spiralia</taxon>
        <taxon>Lophotrochozoa</taxon>
        <taxon>Mollusca</taxon>
        <taxon>Gastropoda</taxon>
        <taxon>Heterobranchia</taxon>
        <taxon>Euthyneura</taxon>
        <taxon>Panpulmonata</taxon>
        <taxon>Sacoglossa</taxon>
        <taxon>Placobranchoidea</taxon>
        <taxon>Plakobranchidae</taxon>
        <taxon>Elysia</taxon>
    </lineage>
</organism>
<evidence type="ECO:0000313" key="1">
    <source>
        <dbReference type="EMBL" id="KAK3709043.1"/>
    </source>
</evidence>
<keyword evidence="2" id="KW-1185">Reference proteome</keyword>